<dbReference type="EMBL" id="GBXM01097410">
    <property type="protein sequence ID" value="JAH11167.1"/>
    <property type="molecule type" value="Transcribed_RNA"/>
</dbReference>
<reference evidence="1" key="1">
    <citation type="submission" date="2014-11" db="EMBL/GenBank/DDBJ databases">
        <authorList>
            <person name="Amaro Gonzalez C."/>
        </authorList>
    </citation>
    <scope>NUCLEOTIDE SEQUENCE</scope>
</reference>
<reference evidence="1" key="2">
    <citation type="journal article" date="2015" name="Fish Shellfish Immunol.">
        <title>Early steps in the European eel (Anguilla anguilla)-Vibrio vulnificus interaction in the gills: Role of the RtxA13 toxin.</title>
        <authorList>
            <person name="Callol A."/>
            <person name="Pajuelo D."/>
            <person name="Ebbesson L."/>
            <person name="Teles M."/>
            <person name="MacKenzie S."/>
            <person name="Amaro C."/>
        </authorList>
    </citation>
    <scope>NUCLEOTIDE SEQUENCE</scope>
</reference>
<protein>
    <submittedName>
        <fullName evidence="1">Uncharacterized protein</fullName>
    </submittedName>
</protein>
<organism evidence="1">
    <name type="scientific">Anguilla anguilla</name>
    <name type="common">European freshwater eel</name>
    <name type="synonym">Muraena anguilla</name>
    <dbReference type="NCBI Taxonomy" id="7936"/>
    <lineage>
        <taxon>Eukaryota</taxon>
        <taxon>Metazoa</taxon>
        <taxon>Chordata</taxon>
        <taxon>Craniata</taxon>
        <taxon>Vertebrata</taxon>
        <taxon>Euteleostomi</taxon>
        <taxon>Actinopterygii</taxon>
        <taxon>Neopterygii</taxon>
        <taxon>Teleostei</taxon>
        <taxon>Anguilliformes</taxon>
        <taxon>Anguillidae</taxon>
        <taxon>Anguilla</taxon>
    </lineage>
</organism>
<dbReference type="AlphaFoldDB" id="A0A0E9Q3Q3"/>
<proteinExistence type="predicted"/>
<sequence>MTSTERETDLSMTRAVQQSLGCALFGFL</sequence>
<accession>A0A0E9Q3Q3</accession>
<name>A0A0E9Q3Q3_ANGAN</name>
<evidence type="ECO:0000313" key="1">
    <source>
        <dbReference type="EMBL" id="JAH11167.1"/>
    </source>
</evidence>